<evidence type="ECO:0000313" key="1">
    <source>
        <dbReference type="EMBL" id="EYC13043.1"/>
    </source>
</evidence>
<name>A0A016UEN9_9BILA</name>
<dbReference type="AlphaFoldDB" id="A0A016UEN9"/>
<comment type="caution">
    <text evidence="1">The sequence shown here is derived from an EMBL/GenBank/DDBJ whole genome shotgun (WGS) entry which is preliminary data.</text>
</comment>
<dbReference type="Proteomes" id="UP000024635">
    <property type="component" value="Unassembled WGS sequence"/>
</dbReference>
<reference evidence="2" key="1">
    <citation type="journal article" date="2015" name="Nat. Genet.">
        <title>The genome and transcriptome of the zoonotic hookworm Ancylostoma ceylanicum identify infection-specific gene families.</title>
        <authorList>
            <person name="Schwarz E.M."/>
            <person name="Hu Y."/>
            <person name="Antoshechkin I."/>
            <person name="Miller M.M."/>
            <person name="Sternberg P.W."/>
            <person name="Aroian R.V."/>
        </authorList>
    </citation>
    <scope>NUCLEOTIDE SEQUENCE</scope>
    <source>
        <strain evidence="2">HY135</strain>
    </source>
</reference>
<keyword evidence="2" id="KW-1185">Reference proteome</keyword>
<gene>
    <name evidence="1" type="primary">Acey_s0045.g1232</name>
    <name evidence="1" type="ORF">Y032_0045g1232</name>
</gene>
<proteinExistence type="predicted"/>
<accession>A0A016UEN9</accession>
<dbReference type="EMBL" id="JARK01001381">
    <property type="protein sequence ID" value="EYC13043.1"/>
    <property type="molecule type" value="Genomic_DNA"/>
</dbReference>
<evidence type="ECO:0000313" key="2">
    <source>
        <dbReference type="Proteomes" id="UP000024635"/>
    </source>
</evidence>
<sequence length="114" mass="12669">MCSELQTAVDKGRDCGAAFSGRDTGVCMLALVVCCGVALEAEADNQSRHAELRASARERRARFRPLYSAVWSSLYMVLRGRPDGRYSVMQRRSTATVHSCETKQNLKELMLVIP</sequence>
<organism evidence="1 2">
    <name type="scientific">Ancylostoma ceylanicum</name>
    <dbReference type="NCBI Taxonomy" id="53326"/>
    <lineage>
        <taxon>Eukaryota</taxon>
        <taxon>Metazoa</taxon>
        <taxon>Ecdysozoa</taxon>
        <taxon>Nematoda</taxon>
        <taxon>Chromadorea</taxon>
        <taxon>Rhabditida</taxon>
        <taxon>Rhabditina</taxon>
        <taxon>Rhabditomorpha</taxon>
        <taxon>Strongyloidea</taxon>
        <taxon>Ancylostomatidae</taxon>
        <taxon>Ancylostomatinae</taxon>
        <taxon>Ancylostoma</taxon>
    </lineage>
</organism>
<protein>
    <submittedName>
        <fullName evidence="1">Uncharacterized protein</fullName>
    </submittedName>
</protein>